<comment type="caution">
    <text evidence="1">The sequence shown here is derived from an EMBL/GenBank/DDBJ whole genome shotgun (WGS) entry which is preliminary data.</text>
</comment>
<keyword evidence="2" id="KW-1185">Reference proteome</keyword>
<dbReference type="Proteomes" id="UP000032233">
    <property type="component" value="Unassembled WGS sequence"/>
</dbReference>
<proteinExistence type="predicted"/>
<evidence type="ECO:0000313" key="2">
    <source>
        <dbReference type="Proteomes" id="UP000032233"/>
    </source>
</evidence>
<name>A0A0D2IXK6_9BACT</name>
<sequence>MNFSPPKTARYILAFKASLRSFFDCLTKTEPFPRYKRAWLKYVKPLALTFYLSIMKYNL</sequence>
<dbReference type="InParanoid" id="A0A0D2IXK6"/>
<dbReference type="STRING" id="1429043.X474_27710"/>
<dbReference type="EMBL" id="AZAC01000083">
    <property type="protein sequence ID" value="KIX10789.1"/>
    <property type="molecule type" value="Genomic_DNA"/>
</dbReference>
<protein>
    <submittedName>
        <fullName evidence="1">Uncharacterized protein</fullName>
    </submittedName>
</protein>
<evidence type="ECO:0000313" key="1">
    <source>
        <dbReference type="EMBL" id="KIX10789.1"/>
    </source>
</evidence>
<gene>
    <name evidence="1" type="ORF">X474_27710</name>
</gene>
<dbReference type="AlphaFoldDB" id="A0A0D2IXK6"/>
<reference evidence="1 2" key="1">
    <citation type="submission" date="2013-11" db="EMBL/GenBank/DDBJ databases">
        <title>Metagenomic analysis of a methanogenic consortium involved in long chain n-alkane degradation.</title>
        <authorList>
            <person name="Davidova I.A."/>
            <person name="Callaghan A.V."/>
            <person name="Wawrik B."/>
            <person name="Pruitt S."/>
            <person name="Marks C."/>
            <person name="Duncan K.E."/>
            <person name="Suflita J.M."/>
        </authorList>
    </citation>
    <scope>NUCLEOTIDE SEQUENCE [LARGE SCALE GENOMIC DNA]</scope>
    <source>
        <strain evidence="1 2">SPR</strain>
    </source>
</reference>
<organism evidence="1 2">
    <name type="scientific">Dethiosulfatarculus sandiegensis</name>
    <dbReference type="NCBI Taxonomy" id="1429043"/>
    <lineage>
        <taxon>Bacteria</taxon>
        <taxon>Pseudomonadati</taxon>
        <taxon>Thermodesulfobacteriota</taxon>
        <taxon>Desulfarculia</taxon>
        <taxon>Desulfarculales</taxon>
        <taxon>Desulfarculaceae</taxon>
        <taxon>Dethiosulfatarculus</taxon>
    </lineage>
</organism>
<accession>A0A0D2IXK6</accession>